<dbReference type="Proteomes" id="UP001152795">
    <property type="component" value="Unassembled WGS sequence"/>
</dbReference>
<organism evidence="5 6">
    <name type="scientific">Paramuricea clavata</name>
    <name type="common">Red gorgonian</name>
    <name type="synonym">Violescent sea-whip</name>
    <dbReference type="NCBI Taxonomy" id="317549"/>
    <lineage>
        <taxon>Eukaryota</taxon>
        <taxon>Metazoa</taxon>
        <taxon>Cnidaria</taxon>
        <taxon>Anthozoa</taxon>
        <taxon>Octocorallia</taxon>
        <taxon>Malacalcyonacea</taxon>
        <taxon>Plexauridae</taxon>
        <taxon>Paramuricea</taxon>
    </lineage>
</organism>
<dbReference type="InterPro" id="IPR016050">
    <property type="entry name" value="Proteasome_bsu_CS"/>
</dbReference>
<evidence type="ECO:0000256" key="2">
    <source>
        <dbReference type="ARBA" id="ARBA00022942"/>
    </source>
</evidence>
<dbReference type="InterPro" id="IPR001353">
    <property type="entry name" value="Proteasome_sua/b"/>
</dbReference>
<gene>
    <name evidence="5" type="ORF">PACLA_8A066235</name>
</gene>
<dbReference type="PROSITE" id="PS51476">
    <property type="entry name" value="PROTEASOME_BETA_2"/>
    <property type="match status" value="1"/>
</dbReference>
<comment type="caution">
    <text evidence="5">The sequence shown here is derived from an EMBL/GenBank/DDBJ whole genome shotgun (WGS) entry which is preliminary data.</text>
</comment>
<accession>A0A7D9J1K3</accession>
<keyword evidence="1 4" id="KW-0963">Cytoplasm</keyword>
<keyword evidence="6" id="KW-1185">Reference proteome</keyword>
<dbReference type="PANTHER" id="PTHR32194">
    <property type="entry name" value="METALLOPROTEASE TLDD"/>
    <property type="match status" value="1"/>
</dbReference>
<dbReference type="EMBL" id="CACRXK020010224">
    <property type="protein sequence ID" value="CAB4018932.1"/>
    <property type="molecule type" value="Genomic_DNA"/>
</dbReference>
<dbReference type="CDD" id="cd03760">
    <property type="entry name" value="proteasome_beta_type_4"/>
    <property type="match status" value="1"/>
</dbReference>
<dbReference type="PANTHER" id="PTHR32194:SF6">
    <property type="entry name" value="PROTEASOME SUBUNIT BETA"/>
    <property type="match status" value="1"/>
</dbReference>
<dbReference type="GO" id="GO:0019774">
    <property type="term" value="C:proteasome core complex, beta-subunit complex"/>
    <property type="evidence" value="ECO:0007669"/>
    <property type="project" value="UniProtKB-UniRule"/>
</dbReference>
<evidence type="ECO:0000256" key="3">
    <source>
        <dbReference type="ARBA" id="ARBA00023242"/>
    </source>
</evidence>
<dbReference type="OrthoDB" id="7854943at2759"/>
<proteinExistence type="inferred from homology"/>
<dbReference type="PROSITE" id="PS00854">
    <property type="entry name" value="PROTEASOME_BETA_1"/>
    <property type="match status" value="1"/>
</dbReference>
<dbReference type="Gene3D" id="3.60.20.10">
    <property type="entry name" value="Glutamine Phosphoribosylpyrophosphate, subunit 1, domain 1"/>
    <property type="match status" value="1"/>
</dbReference>
<dbReference type="GO" id="GO:0005634">
    <property type="term" value="C:nucleus"/>
    <property type="evidence" value="ECO:0007669"/>
    <property type="project" value="UniProtKB-SubCell"/>
</dbReference>
<dbReference type="AlphaFoldDB" id="A0A7D9J1K3"/>
<sequence length="256" mass="28816">MASFSERGLWQNGPFPGRFHDFPRQTPTTMHGPAKRSMYPVTQGTSVLGVCFNGGVALAADTLGSYGSLARFRSLSRLMKVNENTVIGASGDIADFQYIQETLKQKIIDDACFDDGHGYTPKSIFSWLTRILYYRRTKMDPLWNQIVVAGNYEGQNFLGYIDRLGIAYEGPTIATGYGAYIAQPMLRDAMEKNPNMSEEEAAELLRKCLTVLYYRDARSLNKYELAIVRDGNEPVISNVKTLETNWDIAHYVKGYE</sequence>
<dbReference type="InterPro" id="IPR029055">
    <property type="entry name" value="Ntn_hydrolases_N"/>
</dbReference>
<dbReference type="InterPro" id="IPR023333">
    <property type="entry name" value="Proteasome_suB-type"/>
</dbReference>
<comment type="subcellular location">
    <subcellularLocation>
        <location evidence="4">Cytoplasm</location>
    </subcellularLocation>
    <subcellularLocation>
        <location evidence="4">Nucleus</location>
    </subcellularLocation>
</comment>
<dbReference type="GO" id="GO:0051603">
    <property type="term" value="P:proteolysis involved in protein catabolic process"/>
    <property type="evidence" value="ECO:0007669"/>
    <property type="project" value="InterPro"/>
</dbReference>
<comment type="similarity">
    <text evidence="4">Belongs to the peptidase T1B family.</text>
</comment>
<evidence type="ECO:0000313" key="6">
    <source>
        <dbReference type="Proteomes" id="UP001152795"/>
    </source>
</evidence>
<reference evidence="5" key="1">
    <citation type="submission" date="2020-04" db="EMBL/GenBank/DDBJ databases">
        <authorList>
            <person name="Alioto T."/>
            <person name="Alioto T."/>
            <person name="Gomez Garrido J."/>
        </authorList>
    </citation>
    <scope>NUCLEOTIDE SEQUENCE</scope>
    <source>
        <strain evidence="5">A484AB</strain>
    </source>
</reference>
<dbReference type="SUPFAM" id="SSF56235">
    <property type="entry name" value="N-terminal nucleophile aminohydrolases (Ntn hydrolases)"/>
    <property type="match status" value="1"/>
</dbReference>
<keyword evidence="3 4" id="KW-0539">Nucleus</keyword>
<name>A0A7D9J1K3_PARCT</name>
<evidence type="ECO:0000256" key="4">
    <source>
        <dbReference type="PIRNR" id="PIRNR001213"/>
    </source>
</evidence>
<dbReference type="GO" id="GO:0005737">
    <property type="term" value="C:cytoplasm"/>
    <property type="evidence" value="ECO:0007669"/>
    <property type="project" value="UniProtKB-SubCell"/>
</dbReference>
<dbReference type="Pfam" id="PF00227">
    <property type="entry name" value="Proteasome"/>
    <property type="match status" value="1"/>
</dbReference>
<comment type="function">
    <text evidence="4">Non-catalytic component of the proteasome.</text>
</comment>
<evidence type="ECO:0000313" key="5">
    <source>
        <dbReference type="EMBL" id="CAB4018932.1"/>
    </source>
</evidence>
<dbReference type="FunFam" id="3.60.20.10:FF:000014">
    <property type="entry name" value="Proteasome subunit beta type-7"/>
    <property type="match status" value="1"/>
</dbReference>
<keyword evidence="2 4" id="KW-0647">Proteasome</keyword>
<protein>
    <recommendedName>
        <fullName evidence="4">Proteasome subunit beta</fullName>
    </recommendedName>
</protein>
<dbReference type="PIRSF" id="PIRSF001213">
    <property type="entry name" value="Psome_endopept_beta"/>
    <property type="match status" value="1"/>
</dbReference>
<evidence type="ECO:0000256" key="1">
    <source>
        <dbReference type="ARBA" id="ARBA00022490"/>
    </source>
</evidence>
<dbReference type="InterPro" id="IPR016295">
    <property type="entry name" value="Proteasome_beta4"/>
</dbReference>